<feature type="compositionally biased region" description="Basic and acidic residues" evidence="1">
    <location>
        <begin position="1"/>
        <end position="17"/>
    </location>
</feature>
<keyword evidence="4" id="KW-1185">Reference proteome</keyword>
<feature type="compositionally biased region" description="Polar residues" evidence="1">
    <location>
        <begin position="22"/>
        <end position="31"/>
    </location>
</feature>
<evidence type="ECO:0000313" key="4">
    <source>
        <dbReference type="Proteomes" id="UP001642260"/>
    </source>
</evidence>
<feature type="region of interest" description="Disordered" evidence="1">
    <location>
        <begin position="1"/>
        <end position="31"/>
    </location>
</feature>
<organism evidence="3 4">
    <name type="scientific">Eruca vesicaria subsp. sativa</name>
    <name type="common">Garden rocket</name>
    <name type="synonym">Eruca sativa</name>
    <dbReference type="NCBI Taxonomy" id="29727"/>
    <lineage>
        <taxon>Eukaryota</taxon>
        <taxon>Viridiplantae</taxon>
        <taxon>Streptophyta</taxon>
        <taxon>Embryophyta</taxon>
        <taxon>Tracheophyta</taxon>
        <taxon>Spermatophyta</taxon>
        <taxon>Magnoliopsida</taxon>
        <taxon>eudicotyledons</taxon>
        <taxon>Gunneridae</taxon>
        <taxon>Pentapetalae</taxon>
        <taxon>rosids</taxon>
        <taxon>malvids</taxon>
        <taxon>Brassicales</taxon>
        <taxon>Brassicaceae</taxon>
        <taxon>Brassiceae</taxon>
        <taxon>Eruca</taxon>
    </lineage>
</organism>
<evidence type="ECO:0000256" key="2">
    <source>
        <dbReference type="SAM" id="Phobius"/>
    </source>
</evidence>
<dbReference type="Proteomes" id="UP001642260">
    <property type="component" value="Unassembled WGS sequence"/>
</dbReference>
<dbReference type="AlphaFoldDB" id="A0ABC8J713"/>
<feature type="transmembrane region" description="Helical" evidence="2">
    <location>
        <begin position="128"/>
        <end position="145"/>
    </location>
</feature>
<gene>
    <name evidence="3" type="ORF">ERUC_LOCUS5849</name>
</gene>
<reference evidence="3 4" key="1">
    <citation type="submission" date="2022-03" db="EMBL/GenBank/DDBJ databases">
        <authorList>
            <person name="Macdonald S."/>
            <person name="Ahmed S."/>
            <person name="Newling K."/>
        </authorList>
    </citation>
    <scope>NUCLEOTIDE SEQUENCE [LARGE SCALE GENOMIC DNA]</scope>
</reference>
<sequence length="153" mass="16731">MARPMKRDISGSGHDIDALLQRGSSPSSLQDQTVCTDELAVRLRHLPMSGPSLSLRSMIRSPWLLSPLSALAQAVDSNPSLQNNIITSALLYISSAEENKTVVSQNPLVIPLRIKSLKQCTAKTRRKSAATLLSLVILLSTFMYVSPNYQILD</sequence>
<evidence type="ECO:0000256" key="1">
    <source>
        <dbReference type="SAM" id="MobiDB-lite"/>
    </source>
</evidence>
<dbReference type="EMBL" id="CAKOAT010072710">
    <property type="protein sequence ID" value="CAH8311009.1"/>
    <property type="molecule type" value="Genomic_DNA"/>
</dbReference>
<name>A0ABC8J713_ERUVS</name>
<keyword evidence="2" id="KW-1133">Transmembrane helix</keyword>
<keyword evidence="2" id="KW-0472">Membrane</keyword>
<accession>A0ABC8J713</accession>
<comment type="caution">
    <text evidence="3">The sequence shown here is derived from an EMBL/GenBank/DDBJ whole genome shotgun (WGS) entry which is preliminary data.</text>
</comment>
<evidence type="ECO:0000313" key="3">
    <source>
        <dbReference type="EMBL" id="CAH8311009.1"/>
    </source>
</evidence>
<proteinExistence type="predicted"/>
<keyword evidence="2" id="KW-0812">Transmembrane</keyword>
<protein>
    <submittedName>
        <fullName evidence="3">Uncharacterized protein</fullName>
    </submittedName>
</protein>